<sequence>MRKRYSKVFKSILLVGMTVLVAIGLGLSVTSFAKSQDNSNATVRIGKNVKPVGPVKPGANPQKPQPESAPQPKPQNMANETPAPAAAKQGTKIPPTVAVSGQQQGKLPQTGQMLQWGTMVAGAILLFIAFLIVLNRHFIKKLESKNSK</sequence>
<feature type="transmembrane region" description="Helical" evidence="2">
    <location>
        <begin position="113"/>
        <end position="134"/>
    </location>
</feature>
<organism evidence="3 4">
    <name type="scientific">Fructilactobacillus fructivorans</name>
    <dbReference type="NCBI Taxonomy" id="1614"/>
    <lineage>
        <taxon>Bacteria</taxon>
        <taxon>Bacillati</taxon>
        <taxon>Bacillota</taxon>
        <taxon>Bacilli</taxon>
        <taxon>Lactobacillales</taxon>
        <taxon>Lactobacillaceae</taxon>
        <taxon>Fructilactobacillus</taxon>
    </lineage>
</organism>
<proteinExistence type="predicted"/>
<dbReference type="NCBIfam" id="TIGR01167">
    <property type="entry name" value="LPXTG_anchor"/>
    <property type="match status" value="1"/>
</dbReference>
<keyword evidence="2" id="KW-0812">Transmembrane</keyword>
<dbReference type="KEGG" id="lfv:LF543_06415"/>
<feature type="compositionally biased region" description="Pro residues" evidence="1">
    <location>
        <begin position="63"/>
        <end position="73"/>
    </location>
</feature>
<gene>
    <name evidence="3" type="ORF">LF543_06415</name>
</gene>
<evidence type="ECO:0000256" key="2">
    <source>
        <dbReference type="SAM" id="Phobius"/>
    </source>
</evidence>
<feature type="region of interest" description="Disordered" evidence="1">
    <location>
        <begin position="43"/>
        <end position="102"/>
    </location>
</feature>
<dbReference type="AlphaFoldDB" id="A0AAE6P197"/>
<dbReference type="Proteomes" id="UP000327194">
    <property type="component" value="Chromosome"/>
</dbReference>
<protein>
    <submittedName>
        <fullName evidence="3">LPXTG cell wall anchor domain-containing protein</fullName>
    </submittedName>
</protein>
<dbReference type="EMBL" id="CP045562">
    <property type="protein sequence ID" value="QFX93191.1"/>
    <property type="molecule type" value="Genomic_DNA"/>
</dbReference>
<evidence type="ECO:0000313" key="3">
    <source>
        <dbReference type="EMBL" id="QFX93191.1"/>
    </source>
</evidence>
<accession>A0AAE6P197</accession>
<keyword evidence="2" id="KW-0472">Membrane</keyword>
<dbReference type="RefSeq" id="WP_010023024.1">
    <property type="nucleotide sequence ID" value="NZ_AZDS01000004.1"/>
</dbReference>
<keyword evidence="2" id="KW-1133">Transmembrane helix</keyword>
<feature type="transmembrane region" description="Helical" evidence="2">
    <location>
        <begin position="12"/>
        <end position="33"/>
    </location>
</feature>
<name>A0AAE6P197_9LACO</name>
<evidence type="ECO:0000313" key="4">
    <source>
        <dbReference type="Proteomes" id="UP000327194"/>
    </source>
</evidence>
<reference evidence="3 4" key="1">
    <citation type="submission" date="2019-10" db="EMBL/GenBank/DDBJ databases">
        <title>Genome sequencing of Lactobacillus fructivorans.</title>
        <authorList>
            <person name="Kim K."/>
        </authorList>
    </citation>
    <scope>NUCLEOTIDE SEQUENCE [LARGE SCALE GENOMIC DNA]</scope>
    <source>
        <strain evidence="3 4">LF543</strain>
    </source>
</reference>
<evidence type="ECO:0000256" key="1">
    <source>
        <dbReference type="SAM" id="MobiDB-lite"/>
    </source>
</evidence>